<dbReference type="CDD" id="cd00928">
    <property type="entry name" value="Cyt_c_Oxidase_VIIa"/>
    <property type="match status" value="1"/>
</dbReference>
<name>A0A9N9S184_9DIPT</name>
<dbReference type="PANTHER" id="PTHR10510">
    <property type="entry name" value="CYTOCHROME C OXIDASE POLYPEPTIDE 7A"/>
    <property type="match status" value="1"/>
</dbReference>
<dbReference type="SUPFAM" id="SSF81419">
    <property type="entry name" value="Mitochondrial cytochrome c oxidase subunit VIIa"/>
    <property type="match status" value="1"/>
</dbReference>
<reference evidence="8" key="1">
    <citation type="submission" date="2022-01" db="EMBL/GenBank/DDBJ databases">
        <authorList>
            <person name="King R."/>
        </authorList>
    </citation>
    <scope>NUCLEOTIDE SEQUENCE</scope>
</reference>
<comment type="subcellular location">
    <subcellularLocation>
        <location evidence="1">Mitochondrion inner membrane</location>
    </subcellularLocation>
</comment>
<dbReference type="GO" id="GO:0097250">
    <property type="term" value="P:mitochondrial respirasome assembly"/>
    <property type="evidence" value="ECO:0007669"/>
    <property type="project" value="TreeGrafter"/>
</dbReference>
<dbReference type="GO" id="GO:0006123">
    <property type="term" value="P:mitochondrial electron transport, cytochrome c to oxygen"/>
    <property type="evidence" value="ECO:0007669"/>
    <property type="project" value="InterPro"/>
</dbReference>
<evidence type="ECO:0000256" key="1">
    <source>
        <dbReference type="ARBA" id="ARBA00004273"/>
    </source>
</evidence>
<dbReference type="FunFam" id="4.10.91.10:FF:000001">
    <property type="entry name" value="Cytochrome c oxidase subunit 7A1, mitochondrial"/>
    <property type="match status" value="1"/>
</dbReference>
<organism evidence="8 9">
    <name type="scientific">Chironomus riparius</name>
    <dbReference type="NCBI Taxonomy" id="315576"/>
    <lineage>
        <taxon>Eukaryota</taxon>
        <taxon>Metazoa</taxon>
        <taxon>Ecdysozoa</taxon>
        <taxon>Arthropoda</taxon>
        <taxon>Hexapoda</taxon>
        <taxon>Insecta</taxon>
        <taxon>Pterygota</taxon>
        <taxon>Neoptera</taxon>
        <taxon>Endopterygota</taxon>
        <taxon>Diptera</taxon>
        <taxon>Nematocera</taxon>
        <taxon>Chironomoidea</taxon>
        <taxon>Chironomidae</taxon>
        <taxon>Chironominae</taxon>
        <taxon>Chironomus</taxon>
    </lineage>
</organism>
<keyword evidence="5" id="KW-0496">Mitochondrion</keyword>
<feature type="transmembrane region" description="Helical" evidence="7">
    <location>
        <begin position="59"/>
        <end position="80"/>
    </location>
</feature>
<keyword evidence="3" id="KW-0999">Mitochondrion inner membrane</keyword>
<keyword evidence="9" id="KW-1185">Reference proteome</keyword>
<evidence type="ECO:0000256" key="4">
    <source>
        <dbReference type="ARBA" id="ARBA00022946"/>
    </source>
</evidence>
<evidence type="ECO:0000256" key="3">
    <source>
        <dbReference type="ARBA" id="ARBA00022792"/>
    </source>
</evidence>
<evidence type="ECO:0000256" key="6">
    <source>
        <dbReference type="ARBA" id="ARBA00023136"/>
    </source>
</evidence>
<dbReference type="AlphaFoldDB" id="A0A9N9S184"/>
<evidence type="ECO:0000313" key="9">
    <source>
        <dbReference type="Proteomes" id="UP001153620"/>
    </source>
</evidence>
<keyword evidence="4" id="KW-0809">Transit peptide</keyword>
<proteinExistence type="inferred from homology"/>
<keyword evidence="7" id="KW-0812">Transmembrane</keyword>
<dbReference type="GO" id="GO:0002082">
    <property type="term" value="P:regulation of oxidative phosphorylation"/>
    <property type="evidence" value="ECO:0007669"/>
    <property type="project" value="TreeGrafter"/>
</dbReference>
<dbReference type="GO" id="GO:0005743">
    <property type="term" value="C:mitochondrial inner membrane"/>
    <property type="evidence" value="ECO:0007669"/>
    <property type="project" value="UniProtKB-SubCell"/>
</dbReference>
<evidence type="ECO:0008006" key="10">
    <source>
        <dbReference type="Google" id="ProtNLM"/>
    </source>
</evidence>
<evidence type="ECO:0000256" key="2">
    <source>
        <dbReference type="ARBA" id="ARBA00009331"/>
    </source>
</evidence>
<dbReference type="EMBL" id="OU895879">
    <property type="protein sequence ID" value="CAG9807278.1"/>
    <property type="molecule type" value="Genomic_DNA"/>
</dbReference>
<comment type="similarity">
    <text evidence="2">Belongs to the cytochrome c oxidase VIIa family.</text>
</comment>
<dbReference type="GO" id="GO:0045277">
    <property type="term" value="C:respiratory chain complex IV"/>
    <property type="evidence" value="ECO:0007669"/>
    <property type="project" value="InterPro"/>
</dbReference>
<accession>A0A9N9S184</accession>
<dbReference type="PANTHER" id="PTHR10510:SF11">
    <property type="entry name" value="CYTOCHROME C OXIDASE SUBUNIT 7A, MITOCHONDRIAL"/>
    <property type="match status" value="1"/>
</dbReference>
<evidence type="ECO:0000256" key="7">
    <source>
        <dbReference type="SAM" id="Phobius"/>
    </source>
</evidence>
<keyword evidence="6 7" id="KW-0472">Membrane</keyword>
<evidence type="ECO:0000256" key="5">
    <source>
        <dbReference type="ARBA" id="ARBA00023128"/>
    </source>
</evidence>
<keyword evidence="7" id="KW-1133">Transmembrane helix</keyword>
<reference evidence="8" key="2">
    <citation type="submission" date="2022-10" db="EMBL/GenBank/DDBJ databases">
        <authorList>
            <consortium name="ENA_rothamsted_submissions"/>
            <consortium name="culmorum"/>
            <person name="King R."/>
        </authorList>
    </citation>
    <scope>NUCLEOTIDE SEQUENCE</scope>
</reference>
<dbReference type="InterPro" id="IPR036539">
    <property type="entry name" value="Cyt_c_oxidase_su7a_sf"/>
</dbReference>
<dbReference type="Proteomes" id="UP001153620">
    <property type="component" value="Chromosome 3"/>
</dbReference>
<dbReference type="OrthoDB" id="5966508at2759"/>
<protein>
    <recommendedName>
        <fullName evidence="10">Cytochrome c oxidase subunit viia</fullName>
    </recommendedName>
</protein>
<dbReference type="InterPro" id="IPR003177">
    <property type="entry name" value="Cytc_oxidase_su7a_met"/>
</dbReference>
<dbReference type="Gene3D" id="4.10.91.10">
    <property type="entry name" value="Cytochrome c oxidase, subunit VIIa"/>
    <property type="match status" value="1"/>
</dbReference>
<evidence type="ECO:0000313" key="8">
    <source>
        <dbReference type="EMBL" id="CAG9807278.1"/>
    </source>
</evidence>
<sequence>MNAKTTLRFLQATRQFSRSSAACKDQVHPGYNKIKSIQDQFQKPDGLPVHLKGGAMDKVLYGTTIVACVFGVLGFGQVLYDLGFAKKN</sequence>
<gene>
    <name evidence="8" type="ORF">CHIRRI_LOCUS10127</name>
</gene>